<feature type="domain" description="Helicase ATP-binding" evidence="4">
    <location>
        <begin position="101"/>
        <end position="379"/>
    </location>
</feature>
<dbReference type="SUPFAM" id="SSF52540">
    <property type="entry name" value="P-loop containing nucleoside triphosphate hydrolases"/>
    <property type="match status" value="2"/>
</dbReference>
<organism evidence="7 8">
    <name type="scientific">Herpetosiphon aurantiacus (strain ATCC 23779 / DSM 785 / 114-95)</name>
    <dbReference type="NCBI Taxonomy" id="316274"/>
    <lineage>
        <taxon>Bacteria</taxon>
        <taxon>Bacillati</taxon>
        <taxon>Chloroflexota</taxon>
        <taxon>Chloroflexia</taxon>
        <taxon>Herpetosiphonales</taxon>
        <taxon>Herpetosiphonaceae</taxon>
        <taxon>Herpetosiphon</taxon>
    </lineage>
</organism>
<dbReference type="EMBL" id="CP000875">
    <property type="protein sequence ID" value="ABX04322.1"/>
    <property type="molecule type" value="Genomic_DNA"/>
</dbReference>
<dbReference type="STRING" id="316274.Haur_1679"/>
<keyword evidence="7" id="KW-0347">Helicase</keyword>
<dbReference type="InterPro" id="IPR001650">
    <property type="entry name" value="Helicase_C-like"/>
</dbReference>
<evidence type="ECO:0000313" key="8">
    <source>
        <dbReference type="Proteomes" id="UP000000787"/>
    </source>
</evidence>
<accession>A9B5T9</accession>
<dbReference type="HOGENOM" id="CLU_001338_2_1_0"/>
<dbReference type="Pfam" id="PF00270">
    <property type="entry name" value="DEAD"/>
    <property type="match status" value="2"/>
</dbReference>
<dbReference type="PROSITE" id="PS51194">
    <property type="entry name" value="HELICASE_CTER"/>
    <property type="match status" value="1"/>
</dbReference>
<evidence type="ECO:0000256" key="2">
    <source>
        <dbReference type="ARBA" id="ARBA00022801"/>
    </source>
</evidence>
<keyword evidence="8" id="KW-1185">Reference proteome</keyword>
<protein>
    <submittedName>
        <fullName evidence="7">Helicase superfamily 1 and 2 ATP-binding</fullName>
    </submittedName>
</protein>
<dbReference type="Pfam" id="PF09369">
    <property type="entry name" value="MZB"/>
    <property type="match status" value="1"/>
</dbReference>
<dbReference type="eggNOG" id="COG1201">
    <property type="taxonomic scope" value="Bacteria"/>
</dbReference>
<reference evidence="7 8" key="1">
    <citation type="journal article" date="2011" name="Stand. Genomic Sci.">
        <title>Complete genome sequence of the filamentous gliding predatory bacterium Herpetosiphon aurantiacus type strain (114-95(T)).</title>
        <authorList>
            <person name="Kiss H."/>
            <person name="Nett M."/>
            <person name="Domin N."/>
            <person name="Martin K."/>
            <person name="Maresca J.A."/>
            <person name="Copeland A."/>
            <person name="Lapidus A."/>
            <person name="Lucas S."/>
            <person name="Berry K.W."/>
            <person name="Glavina Del Rio T."/>
            <person name="Dalin E."/>
            <person name="Tice H."/>
            <person name="Pitluck S."/>
            <person name="Richardson P."/>
            <person name="Bruce D."/>
            <person name="Goodwin L."/>
            <person name="Han C."/>
            <person name="Detter J.C."/>
            <person name="Schmutz J."/>
            <person name="Brettin T."/>
            <person name="Land M."/>
            <person name="Hauser L."/>
            <person name="Kyrpides N.C."/>
            <person name="Ivanova N."/>
            <person name="Goker M."/>
            <person name="Woyke T."/>
            <person name="Klenk H.P."/>
            <person name="Bryant D.A."/>
        </authorList>
    </citation>
    <scope>NUCLEOTIDE SEQUENCE [LARGE SCALE GENOMIC DNA]</scope>
    <source>
        <strain evidence="8">ATCC 23779 / DSM 785 / 114-95</strain>
    </source>
</reference>
<dbReference type="SMART" id="SM00490">
    <property type="entry name" value="HELICc"/>
    <property type="match status" value="1"/>
</dbReference>
<dbReference type="KEGG" id="hau:Haur_1679"/>
<dbReference type="GO" id="GO:0043138">
    <property type="term" value="F:3'-5' DNA helicase activity"/>
    <property type="evidence" value="ECO:0007669"/>
    <property type="project" value="TreeGrafter"/>
</dbReference>
<dbReference type="eggNOG" id="COG1205">
    <property type="taxonomic scope" value="Bacteria"/>
</dbReference>
<evidence type="ECO:0000256" key="3">
    <source>
        <dbReference type="ARBA" id="ARBA00022840"/>
    </source>
</evidence>
<evidence type="ECO:0000259" key="5">
    <source>
        <dbReference type="PROSITE" id="PS51193"/>
    </source>
</evidence>
<dbReference type="PANTHER" id="PTHR47957:SF3">
    <property type="entry name" value="ATP-DEPENDENT HELICASE HRQ1"/>
    <property type="match status" value="1"/>
</dbReference>
<proteinExistence type="predicted"/>
<dbReference type="InParanoid" id="A9B5T9"/>
<dbReference type="GO" id="GO:0036297">
    <property type="term" value="P:interstrand cross-link repair"/>
    <property type="evidence" value="ECO:0007669"/>
    <property type="project" value="TreeGrafter"/>
</dbReference>
<dbReference type="InterPro" id="IPR014013">
    <property type="entry name" value="Helic_SF1/SF2_ATP-bd_DinG/Rad3"/>
</dbReference>
<dbReference type="Proteomes" id="UP000000787">
    <property type="component" value="Chromosome"/>
</dbReference>
<gene>
    <name evidence="7" type="ordered locus">Haur_1679</name>
</gene>
<dbReference type="PANTHER" id="PTHR47957">
    <property type="entry name" value="ATP-DEPENDENT HELICASE HRQ1"/>
    <property type="match status" value="1"/>
</dbReference>
<evidence type="ECO:0000259" key="6">
    <source>
        <dbReference type="PROSITE" id="PS51194"/>
    </source>
</evidence>
<evidence type="ECO:0000256" key="1">
    <source>
        <dbReference type="ARBA" id="ARBA00022741"/>
    </source>
</evidence>
<evidence type="ECO:0000259" key="4">
    <source>
        <dbReference type="PROSITE" id="PS51192"/>
    </source>
</evidence>
<dbReference type="InterPro" id="IPR027417">
    <property type="entry name" value="P-loop_NTPase"/>
</dbReference>
<dbReference type="InterPro" id="IPR018973">
    <property type="entry name" value="MZB"/>
</dbReference>
<keyword evidence="2" id="KW-0378">Hydrolase</keyword>
<dbReference type="GO" id="GO:0003676">
    <property type="term" value="F:nucleic acid binding"/>
    <property type="evidence" value="ECO:0007669"/>
    <property type="project" value="InterPro"/>
</dbReference>
<dbReference type="Pfam" id="PF00271">
    <property type="entry name" value="Helicase_C"/>
    <property type="match status" value="1"/>
</dbReference>
<sequence length="1784" mass="201079">MYSPAFVEQELLEIVSVSLETVYRLSNSSLARDRAALIRQNGVLSQKPYIETTPRYQSGIHLADFKHPMVGPELAALVNLGLLNPRYPLYAHQQMALASAWDANGYPQHLIVSTGTGSGKTETFYLPILADILREARSWQASKVEPQRGLWDGNTWLHSRRHERRPAAIRALVMYPMNALVNDQLSRLRKALVNDPALDWQSRHLAGNRITFGRYTSQTPVAGVASHPKKRELVEREYQEMAEQWKNVGAELQKTGGWLRPDSAEMWCRWDMQVAPPDILITNYSMLEYMLVRPIEASIWQQTRDWLAADRQNHRFTLVLDEAHTYSGAQGAEVAYLIRRLCQRLMIEPNQLRCIATSASLGETPADLAKVKAFAADLFGQSADRFQLITAQTEALAEPTAPPTSQEIAAFANFQGAVQEHDLTEPTVSATTIKGLITDLGGTLGEGWAEAQLYQTLLEHPRLLDLRRLTARKAVDFDRLARTIWGAEADLTQAQQATAGMLTAGVLAKMEPTSDAQPLLPSRMHLMYRGLPGLWACMNPQCSEVTELPSSQRICGKLYATPTIWCGCGSRVLELMSCRVCGLAFLGGIPEDPHEQRLWPYPNDDLERIVADSRGYQVFALENPNPDKQPQADWQLNYRSVKSSGLCRETDADARMVWEQTETIKQKKTESMRLPRACPRCIYPSDRGVAEAFRTLTPQFFAVLMEHAFRIQPPRDQKSQSIPTPIVENKWSFRRVQPTVVTSTQSNPNRGRKLLTFSDGRQTAARLVGTLNFQRTRDLFRQIVMKLLDQQQLTNPDQPYALTNLREAILNFCIDHAIDPTFGEKDGFWNTLQQNREEAKRLARPVLDDYFRRELADRQIGVEALGLARWVPLDSAEKDIRQDIRESGSTLTGFDTEQTIGIITSIVRILLGENMILPASADPRDWDQALIEYWERRTVVNQGALKSPQTLFWNAGENDNRITRYLRAVIASSNQTAGITLSQLMHELWDALTGMGILRPVQGVTQPGFAISIASLGLLLLTTTMYQCRACRYLSAESIFGVCLRCQNTMDECTLTDVEQQEGNYYRKLVDYARNQSSMFADPFPLHVMEHTAQISRKQASDRERHFKDQFIPLYTPSGAVNDRGEHPQAHRVDMLSVTTTMEMGIDIGDLTVVGLHNMPPTVANYQQRAGRAGRRSDGVAAVLTFARDRSHDQYYFREVAQIITGAVKLPIIPIDNLVIAQRHIYALVLQQFFHQMQGVSDNLGVLGAFGRVDQAPAMIEKLKQQLADPTFTDTILRSAASILATYYDSERVQAWLEALPDQISKALEQKRPEEELLEVAINAGILPRYAFPVDIVPLYRSKPQRYMPDEDLTRDLQIALSEFAPGSELVVDGKQYQVAGIYDHFQNGGYRPQGQFYQCPECRAVHYRPFNQQGVITEAFPNPCESCGTAFQKDAVLAAITPNGFRTNWGIKPSKYRGGRQERSGYASMAQLEIGEDVSSGRLEYADRLWVAAREQCDLYMVNRGQTSNDRGFYICHRCGYGSLTADKKHKSPETNNDCGEKLQTPAVLLHKLRSDVVLFGLNFPSAYNADPRTTAGRAVWLSFGSALLRAAAAELQINPSELAMGIRPWRQGSQLSTEIYLYDTLPNGAGYAHAIAQNDRLTAILQRAAVLCRDCQCSGACYGCLLDYNNQYAHALLDRRLAYDVIRFIQHGELPELTPTMAERAIDQLKSFAIPSTVLEQLDPQTIQIHFTDRSYTTELQPRHPLIRQVSTASMAYPTTFDLERRPFWVWTKLREEEFEAL</sequence>
<dbReference type="GO" id="GO:0016787">
    <property type="term" value="F:hydrolase activity"/>
    <property type="evidence" value="ECO:0007669"/>
    <property type="project" value="UniProtKB-KW"/>
</dbReference>
<dbReference type="InterPro" id="IPR014001">
    <property type="entry name" value="Helicase_ATP-bd"/>
</dbReference>
<dbReference type="GO" id="GO:0006289">
    <property type="term" value="P:nucleotide-excision repair"/>
    <property type="evidence" value="ECO:0007669"/>
    <property type="project" value="TreeGrafter"/>
</dbReference>
<keyword evidence="1" id="KW-0547">Nucleotide-binding</keyword>
<name>A9B5T9_HERA2</name>
<dbReference type="InterPro" id="IPR011545">
    <property type="entry name" value="DEAD/DEAH_box_helicase_dom"/>
</dbReference>
<dbReference type="BioCyc" id="HAUR316274:GHYA-1703-MONOMER"/>
<feature type="domain" description="Helicase ATP-binding" evidence="5">
    <location>
        <begin position="79"/>
        <end position="366"/>
    </location>
</feature>
<dbReference type="PROSITE" id="PS51193">
    <property type="entry name" value="HELICASE_ATP_BIND_2"/>
    <property type="match status" value="1"/>
</dbReference>
<dbReference type="GO" id="GO:0005524">
    <property type="term" value="F:ATP binding"/>
    <property type="evidence" value="ECO:0007669"/>
    <property type="project" value="UniProtKB-KW"/>
</dbReference>
<feature type="domain" description="Helicase C-terminal" evidence="6">
    <location>
        <begin position="1057"/>
        <end position="1219"/>
    </location>
</feature>
<keyword evidence="3 7" id="KW-0067">ATP-binding</keyword>
<evidence type="ECO:0000313" key="7">
    <source>
        <dbReference type="EMBL" id="ABX04322.1"/>
    </source>
</evidence>
<dbReference type="PROSITE" id="PS51192">
    <property type="entry name" value="HELICASE_ATP_BIND_1"/>
    <property type="match status" value="1"/>
</dbReference>
<dbReference type="Gene3D" id="3.40.50.300">
    <property type="entry name" value="P-loop containing nucleotide triphosphate hydrolases"/>
    <property type="match status" value="2"/>
</dbReference>
<dbReference type="SMART" id="SM00487">
    <property type="entry name" value="DEXDc"/>
    <property type="match status" value="1"/>
</dbReference>